<evidence type="ECO:0000313" key="2">
    <source>
        <dbReference type="EMBL" id="KAA8498553.1"/>
    </source>
</evidence>
<reference evidence="3" key="1">
    <citation type="journal article" date="2019" name="Nat. Commun.">
        <title>Expansion of phycobilisome linker gene families in mesophilic red algae.</title>
        <authorList>
            <person name="Lee J."/>
            <person name="Kim D."/>
            <person name="Bhattacharya D."/>
            <person name="Yoon H.S."/>
        </authorList>
    </citation>
    <scope>NUCLEOTIDE SEQUENCE [LARGE SCALE GENOMIC DNA]</scope>
    <source>
        <strain evidence="3">CCMP 1328</strain>
    </source>
</reference>
<feature type="domain" description="Glutaredoxin" evidence="1">
    <location>
        <begin position="35"/>
        <end position="97"/>
    </location>
</feature>
<proteinExistence type="predicted"/>
<dbReference type="EMBL" id="VRMN01000001">
    <property type="protein sequence ID" value="KAA8498553.1"/>
    <property type="molecule type" value="Genomic_DNA"/>
</dbReference>
<dbReference type="Gene3D" id="3.40.30.10">
    <property type="entry name" value="Glutaredoxin"/>
    <property type="match status" value="1"/>
</dbReference>
<comment type="caution">
    <text evidence="2">The sequence shown here is derived from an EMBL/GenBank/DDBJ whole genome shotgun (WGS) entry which is preliminary data.</text>
</comment>
<dbReference type="GO" id="GO:0005737">
    <property type="term" value="C:cytoplasm"/>
    <property type="evidence" value="ECO:0007669"/>
    <property type="project" value="TreeGrafter"/>
</dbReference>
<dbReference type="CDD" id="cd02066">
    <property type="entry name" value="GRX_family"/>
    <property type="match status" value="1"/>
</dbReference>
<dbReference type="InterPro" id="IPR036249">
    <property type="entry name" value="Thioredoxin-like_sf"/>
</dbReference>
<dbReference type="Proteomes" id="UP000324585">
    <property type="component" value="Unassembled WGS sequence"/>
</dbReference>
<protein>
    <submittedName>
        <fullName evidence="2">Glutaredoxin-C1</fullName>
    </submittedName>
</protein>
<dbReference type="PANTHER" id="PTHR45694">
    <property type="entry name" value="GLUTAREDOXIN 2"/>
    <property type="match status" value="1"/>
</dbReference>
<organism evidence="2 3">
    <name type="scientific">Porphyridium purpureum</name>
    <name type="common">Red alga</name>
    <name type="synonym">Porphyridium cruentum</name>
    <dbReference type="NCBI Taxonomy" id="35688"/>
    <lineage>
        <taxon>Eukaryota</taxon>
        <taxon>Rhodophyta</taxon>
        <taxon>Bangiophyceae</taxon>
        <taxon>Porphyridiales</taxon>
        <taxon>Porphyridiaceae</taxon>
        <taxon>Porphyridium</taxon>
    </lineage>
</organism>
<dbReference type="PROSITE" id="PS51354">
    <property type="entry name" value="GLUTAREDOXIN_2"/>
    <property type="match status" value="1"/>
</dbReference>
<dbReference type="Pfam" id="PF00462">
    <property type="entry name" value="Glutaredoxin"/>
    <property type="match status" value="1"/>
</dbReference>
<dbReference type="GO" id="GO:0015038">
    <property type="term" value="F:glutathione disulfide oxidoreductase activity"/>
    <property type="evidence" value="ECO:0007669"/>
    <property type="project" value="TreeGrafter"/>
</dbReference>
<dbReference type="PRINTS" id="PR00160">
    <property type="entry name" value="GLUTAREDOXIN"/>
</dbReference>
<evidence type="ECO:0000313" key="3">
    <source>
        <dbReference type="Proteomes" id="UP000324585"/>
    </source>
</evidence>
<dbReference type="GO" id="GO:0034599">
    <property type="term" value="P:cellular response to oxidative stress"/>
    <property type="evidence" value="ECO:0007669"/>
    <property type="project" value="TreeGrafter"/>
</dbReference>
<dbReference type="InterPro" id="IPR002109">
    <property type="entry name" value="Glutaredoxin"/>
</dbReference>
<gene>
    <name evidence="2" type="ORF">FVE85_6138</name>
</gene>
<dbReference type="AlphaFoldDB" id="A0A5J4Z6T2"/>
<name>A0A5J4Z6T2_PORPP</name>
<dbReference type="InterPro" id="IPR014025">
    <property type="entry name" value="Glutaredoxin_subgr"/>
</dbReference>
<dbReference type="SUPFAM" id="SSF52833">
    <property type="entry name" value="Thioredoxin-like"/>
    <property type="match status" value="1"/>
</dbReference>
<keyword evidence="3" id="KW-1185">Reference proteome</keyword>
<accession>A0A5J4Z6T2</accession>
<dbReference type="OrthoDB" id="423313at2759"/>
<sequence>MSGSMGAKLLAILDGSAQTQSSAQKIEELVQSCDVVVFALSACGLCMEAEQMLRIKGARYKMVYVEYRLDARAIRRVLSAHYHTPTVPVIFIHGSCIGGLQQLQELETHRQLDALLFPTTH</sequence>
<dbReference type="PANTHER" id="PTHR45694:SF18">
    <property type="entry name" value="GLUTAREDOXIN-1-RELATED"/>
    <property type="match status" value="1"/>
</dbReference>
<evidence type="ECO:0000259" key="1">
    <source>
        <dbReference type="Pfam" id="PF00462"/>
    </source>
</evidence>